<organism evidence="4 5">
    <name type="scientific">Amniculicola lignicola CBS 123094</name>
    <dbReference type="NCBI Taxonomy" id="1392246"/>
    <lineage>
        <taxon>Eukaryota</taxon>
        <taxon>Fungi</taxon>
        <taxon>Dikarya</taxon>
        <taxon>Ascomycota</taxon>
        <taxon>Pezizomycotina</taxon>
        <taxon>Dothideomycetes</taxon>
        <taxon>Pleosporomycetidae</taxon>
        <taxon>Pleosporales</taxon>
        <taxon>Amniculicolaceae</taxon>
        <taxon>Amniculicola</taxon>
    </lineage>
</organism>
<dbReference type="CDD" id="cd16448">
    <property type="entry name" value="RING-H2"/>
    <property type="match status" value="1"/>
</dbReference>
<feature type="region of interest" description="Disordered" evidence="2">
    <location>
        <begin position="165"/>
        <end position="256"/>
    </location>
</feature>
<keyword evidence="1" id="KW-0479">Metal-binding</keyword>
<dbReference type="InterPro" id="IPR013083">
    <property type="entry name" value="Znf_RING/FYVE/PHD"/>
</dbReference>
<evidence type="ECO:0000313" key="4">
    <source>
        <dbReference type="EMBL" id="KAF1998376.1"/>
    </source>
</evidence>
<proteinExistence type="predicted"/>
<accession>A0A6A5WL39</accession>
<dbReference type="SUPFAM" id="SSF57850">
    <property type="entry name" value="RING/U-box"/>
    <property type="match status" value="1"/>
</dbReference>
<dbReference type="AlphaFoldDB" id="A0A6A5WL39"/>
<keyword evidence="1" id="KW-0863">Zinc-finger</keyword>
<keyword evidence="1" id="KW-0862">Zinc</keyword>
<dbReference type="OrthoDB" id="8062037at2759"/>
<protein>
    <recommendedName>
        <fullName evidence="3">RING-type domain-containing protein</fullName>
    </recommendedName>
</protein>
<dbReference type="GO" id="GO:0008270">
    <property type="term" value="F:zinc ion binding"/>
    <property type="evidence" value="ECO:0007669"/>
    <property type="project" value="UniProtKB-KW"/>
</dbReference>
<keyword evidence="5" id="KW-1185">Reference proteome</keyword>
<gene>
    <name evidence="4" type="ORF">P154DRAFT_536375</name>
</gene>
<dbReference type="Proteomes" id="UP000799779">
    <property type="component" value="Unassembled WGS sequence"/>
</dbReference>
<sequence>MCSLCQGNVLHYPHDPRIVRINYCKHLFHVHCLNIWINRSLHLNEATCPECHQVVFFKSCRHMTDAEKLALARDMLMRGFVDSLPGPVKGRLPVRPPVPQTTEFRYHAHYIDIYMRALADLAVEHSGSEKFQAYVALVRADFLGPDIVFSRQIVPLVEYSSMNWETNPESETKPDSPMSGSETKSDSPMSGFEPKSDSPMSGSEPKSRSQASSRGSLTSEDQGSSWSPMTSEGRSTPDSLEDSDSDMDAEGEIVDL</sequence>
<evidence type="ECO:0000256" key="2">
    <source>
        <dbReference type="SAM" id="MobiDB-lite"/>
    </source>
</evidence>
<feature type="compositionally biased region" description="Polar residues" evidence="2">
    <location>
        <begin position="208"/>
        <end position="238"/>
    </location>
</feature>
<evidence type="ECO:0000256" key="1">
    <source>
        <dbReference type="PROSITE-ProRule" id="PRU00175"/>
    </source>
</evidence>
<dbReference type="Gene3D" id="3.30.40.10">
    <property type="entry name" value="Zinc/RING finger domain, C3HC4 (zinc finger)"/>
    <property type="match status" value="1"/>
</dbReference>
<name>A0A6A5WL39_9PLEO</name>
<reference evidence="4" key="1">
    <citation type="journal article" date="2020" name="Stud. Mycol.">
        <title>101 Dothideomycetes genomes: a test case for predicting lifestyles and emergence of pathogens.</title>
        <authorList>
            <person name="Haridas S."/>
            <person name="Albert R."/>
            <person name="Binder M."/>
            <person name="Bloem J."/>
            <person name="Labutti K."/>
            <person name="Salamov A."/>
            <person name="Andreopoulos B."/>
            <person name="Baker S."/>
            <person name="Barry K."/>
            <person name="Bills G."/>
            <person name="Bluhm B."/>
            <person name="Cannon C."/>
            <person name="Castanera R."/>
            <person name="Culley D."/>
            <person name="Daum C."/>
            <person name="Ezra D."/>
            <person name="Gonzalez J."/>
            <person name="Henrissat B."/>
            <person name="Kuo A."/>
            <person name="Liang C."/>
            <person name="Lipzen A."/>
            <person name="Lutzoni F."/>
            <person name="Magnuson J."/>
            <person name="Mondo S."/>
            <person name="Nolan M."/>
            <person name="Ohm R."/>
            <person name="Pangilinan J."/>
            <person name="Park H.-J."/>
            <person name="Ramirez L."/>
            <person name="Alfaro M."/>
            <person name="Sun H."/>
            <person name="Tritt A."/>
            <person name="Yoshinaga Y."/>
            <person name="Zwiers L.-H."/>
            <person name="Turgeon B."/>
            <person name="Goodwin S."/>
            <person name="Spatafora J."/>
            <person name="Crous P."/>
            <person name="Grigoriev I."/>
        </authorList>
    </citation>
    <scope>NUCLEOTIDE SEQUENCE</scope>
    <source>
        <strain evidence="4">CBS 123094</strain>
    </source>
</reference>
<feature type="compositionally biased region" description="Acidic residues" evidence="2">
    <location>
        <begin position="239"/>
        <end position="256"/>
    </location>
</feature>
<feature type="domain" description="RING-type" evidence="3">
    <location>
        <begin position="2"/>
        <end position="52"/>
    </location>
</feature>
<evidence type="ECO:0000313" key="5">
    <source>
        <dbReference type="Proteomes" id="UP000799779"/>
    </source>
</evidence>
<dbReference type="InterPro" id="IPR001841">
    <property type="entry name" value="Znf_RING"/>
</dbReference>
<dbReference type="PROSITE" id="PS50089">
    <property type="entry name" value="ZF_RING_2"/>
    <property type="match status" value="1"/>
</dbReference>
<feature type="compositionally biased region" description="Polar residues" evidence="2">
    <location>
        <begin position="178"/>
        <end position="188"/>
    </location>
</feature>
<dbReference type="EMBL" id="ML977604">
    <property type="protein sequence ID" value="KAF1998376.1"/>
    <property type="molecule type" value="Genomic_DNA"/>
</dbReference>
<evidence type="ECO:0000259" key="3">
    <source>
        <dbReference type="PROSITE" id="PS50089"/>
    </source>
</evidence>